<dbReference type="SUPFAM" id="SSF53067">
    <property type="entry name" value="Actin-like ATPase domain"/>
    <property type="match status" value="2"/>
</dbReference>
<reference evidence="3 4" key="1">
    <citation type="submission" date="2019-10" db="EMBL/GenBank/DDBJ databases">
        <title>Dictyobacter vulcani sp. nov., within the class Ktedonobacteria, isolated from soil of volcanic Mt. Zao.</title>
        <authorList>
            <person name="Zheng Y."/>
            <person name="Wang C.M."/>
            <person name="Sakai Y."/>
            <person name="Abe K."/>
            <person name="Yokota A."/>
            <person name="Yabe S."/>
        </authorList>
    </citation>
    <scope>NUCLEOTIDE SEQUENCE [LARGE SCALE GENOMIC DNA]</scope>
    <source>
        <strain evidence="3 4">W12</strain>
    </source>
</reference>
<evidence type="ECO:0000313" key="4">
    <source>
        <dbReference type="Proteomes" id="UP000326912"/>
    </source>
</evidence>
<dbReference type="PANTHER" id="PTHR30005">
    <property type="entry name" value="EXOPOLYPHOSPHATASE"/>
    <property type="match status" value="1"/>
</dbReference>
<dbReference type="InterPro" id="IPR043129">
    <property type="entry name" value="ATPase_NBD"/>
</dbReference>
<dbReference type="Gene3D" id="3.30.420.40">
    <property type="match status" value="1"/>
</dbReference>
<evidence type="ECO:0000259" key="2">
    <source>
        <dbReference type="Pfam" id="PF02541"/>
    </source>
</evidence>
<dbReference type="Gene3D" id="3.30.420.150">
    <property type="entry name" value="Exopolyphosphatase. Domain 2"/>
    <property type="match status" value="1"/>
</dbReference>
<dbReference type="CDD" id="cd24054">
    <property type="entry name" value="ASKHA_NBD_AaPPX-GppA_MtPPX2-like"/>
    <property type="match status" value="1"/>
</dbReference>
<organism evidence="3 4">
    <name type="scientific">Dictyobacter vulcani</name>
    <dbReference type="NCBI Taxonomy" id="2607529"/>
    <lineage>
        <taxon>Bacteria</taxon>
        <taxon>Bacillati</taxon>
        <taxon>Chloroflexota</taxon>
        <taxon>Ktedonobacteria</taxon>
        <taxon>Ktedonobacterales</taxon>
        <taxon>Dictyobacteraceae</taxon>
        <taxon>Dictyobacter</taxon>
    </lineage>
</organism>
<evidence type="ECO:0000313" key="3">
    <source>
        <dbReference type="EMBL" id="GER86934.1"/>
    </source>
</evidence>
<keyword evidence="4" id="KW-1185">Reference proteome</keyword>
<feature type="domain" description="Ppx/GppA phosphatase N-terminal" evidence="2">
    <location>
        <begin position="22"/>
        <end position="185"/>
    </location>
</feature>
<evidence type="ECO:0000256" key="1">
    <source>
        <dbReference type="ARBA" id="ARBA00007125"/>
    </source>
</evidence>
<protein>
    <recommendedName>
        <fullName evidence="2">Ppx/GppA phosphatase N-terminal domain-containing protein</fullName>
    </recommendedName>
</protein>
<dbReference type="AlphaFoldDB" id="A0A5J4KD80"/>
<dbReference type="InterPro" id="IPR050273">
    <property type="entry name" value="GppA/Ppx_hydrolase"/>
</dbReference>
<dbReference type="Pfam" id="PF02541">
    <property type="entry name" value="Ppx-GppA"/>
    <property type="match status" value="1"/>
</dbReference>
<dbReference type="InterPro" id="IPR003695">
    <property type="entry name" value="Ppx_GppA_N"/>
</dbReference>
<dbReference type="EMBL" id="BKZW01000001">
    <property type="protein sequence ID" value="GER86934.1"/>
    <property type="molecule type" value="Genomic_DNA"/>
</dbReference>
<comment type="similarity">
    <text evidence="1">Belongs to the GppA/Ppx family.</text>
</comment>
<name>A0A5J4KD80_9CHLR</name>
<sequence>MQEKIATICAAIDIGSNTLRVVIARCSSSEFQILDADEALVRIGESVNATGEISVEKQAHALSVLKKFKSLAEKHAANTIVAIATEAIRKATNRDAFLQAIYEQTGIEVHCISGDVEATLTFYGATYEVSQRPQSPTRIAVMDMGGGSTELVFARNLEISWHTSLPIGSGWLHDRYLSDPPTEADRTTALTFLRTYLGGLTSNLFLLCSWPRGERKHFVTPCPTCLWSRR</sequence>
<dbReference type="Proteomes" id="UP000326912">
    <property type="component" value="Unassembled WGS sequence"/>
</dbReference>
<comment type="caution">
    <text evidence="3">The sequence shown here is derived from an EMBL/GenBank/DDBJ whole genome shotgun (WGS) entry which is preliminary data.</text>
</comment>
<proteinExistence type="inferred from homology"/>
<dbReference type="GO" id="GO:0016462">
    <property type="term" value="F:pyrophosphatase activity"/>
    <property type="evidence" value="ECO:0007669"/>
    <property type="project" value="TreeGrafter"/>
</dbReference>
<dbReference type="PANTHER" id="PTHR30005:SF0">
    <property type="entry name" value="RETROGRADE REGULATION PROTEIN 2"/>
    <property type="match status" value="1"/>
</dbReference>
<dbReference type="RefSeq" id="WP_151754987.1">
    <property type="nucleotide sequence ID" value="NZ_BKZW01000001.1"/>
</dbReference>
<accession>A0A5J4KD80</accession>
<gene>
    <name evidence="3" type="ORF">KDW_10960</name>
</gene>